<evidence type="ECO:0000313" key="13">
    <source>
        <dbReference type="EMBL" id="NNH22917.1"/>
    </source>
</evidence>
<feature type="transmembrane region" description="Helical" evidence="10">
    <location>
        <begin position="74"/>
        <end position="94"/>
    </location>
</feature>
<evidence type="ECO:0000259" key="12">
    <source>
        <dbReference type="PROSITE" id="PS50928"/>
    </source>
</evidence>
<evidence type="ECO:0000256" key="11">
    <source>
        <dbReference type="SAM" id="MobiDB-lite"/>
    </source>
</evidence>
<dbReference type="PANTHER" id="PTHR42922">
    <property type="entry name" value="PHOSPHATE TRANSPORT SYSTEM PERMEASE PROTEIN PSTA"/>
    <property type="match status" value="1"/>
</dbReference>
<keyword evidence="8 10" id="KW-1133">Transmembrane helix</keyword>
<keyword evidence="14" id="KW-1185">Reference proteome</keyword>
<feature type="transmembrane region" description="Helical" evidence="10">
    <location>
        <begin position="106"/>
        <end position="126"/>
    </location>
</feature>
<feature type="region of interest" description="Disordered" evidence="11">
    <location>
        <begin position="1"/>
        <end position="29"/>
    </location>
</feature>
<dbReference type="PANTHER" id="PTHR42922:SF1">
    <property type="entry name" value="PHOSPHATE TRANSPORT SYSTEM PERMEASE PROTEIN PSTA"/>
    <property type="match status" value="1"/>
</dbReference>
<evidence type="ECO:0000256" key="4">
    <source>
        <dbReference type="ARBA" id="ARBA00022448"/>
    </source>
</evidence>
<sequence length="380" mass="39574">MSSPHDTGTRTEDRAGDGRTSPEDPDAAVLTRHQPPSLAASMHASLPRWAGAAAAALGVLVAAALVAVTDVHVALAVVVGAVVGVAAFVVASRVVEGERAATDRFVTALVTIAFVVALLPLVSVVWTTVSRGLARFDGAFFTQSMYNVIGEGGGAYHAIMGTLIITGVATLISVPIGTLTAIYLVEYGGDNRLSKVITFLVDVMTGIPSIVAGLFSLALFTLLFGPGLRIGIMGSVALSVLMIPIVVRAVEEMLRIVPARLRESSYALGVPKWLTIVKVVLPTAASGIASGVVIAIARVMGETAPLLVTVGLTASTNFNPFEGRMAVLPVFAYYQIITPGIPPQAFIDRAWTSALLLILFVMVLNVGARVLARALAPKTR</sequence>
<feature type="transmembrane region" description="Helical" evidence="10">
    <location>
        <begin position="350"/>
        <end position="372"/>
    </location>
</feature>
<feature type="transmembrane region" description="Helical" evidence="10">
    <location>
        <begin position="230"/>
        <end position="250"/>
    </location>
</feature>
<keyword evidence="9 10" id="KW-0472">Membrane</keyword>
<evidence type="ECO:0000256" key="6">
    <source>
        <dbReference type="ARBA" id="ARBA00022592"/>
    </source>
</evidence>
<dbReference type="GO" id="GO:0035435">
    <property type="term" value="P:phosphate ion transmembrane transport"/>
    <property type="evidence" value="ECO:0007669"/>
    <property type="project" value="InterPro"/>
</dbReference>
<dbReference type="CDD" id="cd06261">
    <property type="entry name" value="TM_PBP2"/>
    <property type="match status" value="1"/>
</dbReference>
<evidence type="ECO:0000256" key="5">
    <source>
        <dbReference type="ARBA" id="ARBA00022475"/>
    </source>
</evidence>
<evidence type="ECO:0000256" key="3">
    <source>
        <dbReference type="ARBA" id="ARBA00007069"/>
    </source>
</evidence>
<dbReference type="NCBIfam" id="TIGR00974">
    <property type="entry name" value="3a0107s02c"/>
    <property type="match status" value="1"/>
</dbReference>
<dbReference type="PROSITE" id="PS50928">
    <property type="entry name" value="ABC_TM1"/>
    <property type="match status" value="1"/>
</dbReference>
<dbReference type="InterPro" id="IPR000515">
    <property type="entry name" value="MetI-like"/>
</dbReference>
<evidence type="ECO:0000313" key="14">
    <source>
        <dbReference type="Proteomes" id="UP000555552"/>
    </source>
</evidence>
<evidence type="ECO:0000256" key="1">
    <source>
        <dbReference type="ARBA" id="ARBA00003510"/>
    </source>
</evidence>
<dbReference type="InterPro" id="IPR035906">
    <property type="entry name" value="MetI-like_sf"/>
</dbReference>
<dbReference type="EMBL" id="JABEMA010000080">
    <property type="protein sequence ID" value="NNH22917.1"/>
    <property type="molecule type" value="Genomic_DNA"/>
</dbReference>
<evidence type="ECO:0000256" key="8">
    <source>
        <dbReference type="ARBA" id="ARBA00022989"/>
    </source>
</evidence>
<comment type="subcellular location">
    <subcellularLocation>
        <location evidence="2 10">Cell membrane</location>
        <topology evidence="2 10">Multi-pass membrane protein</topology>
    </subcellularLocation>
</comment>
<dbReference type="Gene3D" id="1.10.3720.10">
    <property type="entry name" value="MetI-like"/>
    <property type="match status" value="1"/>
</dbReference>
<proteinExistence type="inferred from homology"/>
<dbReference type="InterPro" id="IPR051408">
    <property type="entry name" value="Phosphate_transprt_permease"/>
</dbReference>
<keyword evidence="6" id="KW-0592">Phosphate transport</keyword>
<protein>
    <recommendedName>
        <fullName evidence="10">Phosphate transport system permease protein PstA</fullName>
    </recommendedName>
</protein>
<gene>
    <name evidence="13" type="primary">pstA</name>
    <name evidence="13" type="ORF">HLB09_07385</name>
</gene>
<comment type="caution">
    <text evidence="13">The sequence shown here is derived from an EMBL/GenBank/DDBJ whole genome shotgun (WGS) entry which is preliminary data.</text>
</comment>
<reference evidence="13 14" key="1">
    <citation type="submission" date="2020-05" db="EMBL/GenBank/DDBJ databases">
        <title>MicrobeNet Type strains.</title>
        <authorList>
            <person name="Nicholson A.C."/>
        </authorList>
    </citation>
    <scope>NUCLEOTIDE SEQUENCE [LARGE SCALE GENOMIC DNA]</scope>
    <source>
        <strain evidence="13 14">JCM 14547</strain>
    </source>
</reference>
<keyword evidence="7 10" id="KW-0812">Transmembrane</keyword>
<feature type="transmembrane region" description="Helical" evidence="10">
    <location>
        <begin position="271"/>
        <end position="297"/>
    </location>
</feature>
<evidence type="ECO:0000256" key="7">
    <source>
        <dbReference type="ARBA" id="ARBA00022692"/>
    </source>
</evidence>
<keyword evidence="5 10" id="KW-1003">Cell membrane</keyword>
<comment type="similarity">
    <text evidence="3 10">Belongs to the binding-protein-dependent transport system permease family. CysTW subfamily.</text>
</comment>
<dbReference type="GO" id="GO:0005315">
    <property type="term" value="F:phosphate transmembrane transporter activity"/>
    <property type="evidence" value="ECO:0007669"/>
    <property type="project" value="InterPro"/>
</dbReference>
<name>A0A849BPG1_9ACTN</name>
<dbReference type="AlphaFoldDB" id="A0A849BPG1"/>
<feature type="compositionally biased region" description="Basic and acidic residues" evidence="11">
    <location>
        <begin position="7"/>
        <end position="22"/>
    </location>
</feature>
<organism evidence="13 14">
    <name type="scientific">Pseudokineococcus marinus</name>
    <dbReference type="NCBI Taxonomy" id="351215"/>
    <lineage>
        <taxon>Bacteria</taxon>
        <taxon>Bacillati</taxon>
        <taxon>Actinomycetota</taxon>
        <taxon>Actinomycetes</taxon>
        <taxon>Kineosporiales</taxon>
        <taxon>Kineosporiaceae</taxon>
        <taxon>Pseudokineococcus</taxon>
    </lineage>
</organism>
<dbReference type="Pfam" id="PF00528">
    <property type="entry name" value="BPD_transp_1"/>
    <property type="match status" value="1"/>
</dbReference>
<evidence type="ECO:0000256" key="9">
    <source>
        <dbReference type="ARBA" id="ARBA00023136"/>
    </source>
</evidence>
<accession>A0A849BPG1</accession>
<keyword evidence="4" id="KW-0813">Transport</keyword>
<feature type="transmembrane region" description="Helical" evidence="10">
    <location>
        <begin position="197"/>
        <end position="224"/>
    </location>
</feature>
<comment type="function">
    <text evidence="1">Part of the binding-protein-dependent transport system for phosphate; probably responsible for the translocation of the substrate across the membrane.</text>
</comment>
<dbReference type="Proteomes" id="UP000555552">
    <property type="component" value="Unassembled WGS sequence"/>
</dbReference>
<dbReference type="SUPFAM" id="SSF161098">
    <property type="entry name" value="MetI-like"/>
    <property type="match status" value="1"/>
</dbReference>
<evidence type="ECO:0000256" key="10">
    <source>
        <dbReference type="RuleBase" id="RU363043"/>
    </source>
</evidence>
<dbReference type="GO" id="GO:0005886">
    <property type="term" value="C:plasma membrane"/>
    <property type="evidence" value="ECO:0007669"/>
    <property type="project" value="UniProtKB-SubCell"/>
</dbReference>
<dbReference type="InterPro" id="IPR005672">
    <property type="entry name" value="Phosphate_PstA"/>
</dbReference>
<feature type="domain" description="ABC transmembrane type-1" evidence="12">
    <location>
        <begin position="159"/>
        <end position="368"/>
    </location>
</feature>
<feature type="transmembrane region" description="Helical" evidence="10">
    <location>
        <begin position="49"/>
        <end position="68"/>
    </location>
</feature>
<dbReference type="RefSeq" id="WP_171202747.1">
    <property type="nucleotide sequence ID" value="NZ_BAAANP010000001.1"/>
</dbReference>
<feature type="transmembrane region" description="Helical" evidence="10">
    <location>
        <begin position="155"/>
        <end position="185"/>
    </location>
</feature>
<evidence type="ECO:0000256" key="2">
    <source>
        <dbReference type="ARBA" id="ARBA00004651"/>
    </source>
</evidence>